<evidence type="ECO:0000313" key="2">
    <source>
        <dbReference type="EMBL" id="PVH97386.1"/>
    </source>
</evidence>
<evidence type="ECO:0000313" key="3">
    <source>
        <dbReference type="Proteomes" id="UP000244855"/>
    </source>
</evidence>
<dbReference type="AlphaFoldDB" id="A0A2V1DGT8"/>
<reference evidence="2 3" key="1">
    <citation type="journal article" date="2018" name="Sci. Rep.">
        <title>Comparative genomics provides insights into the lifestyle and reveals functional heterogeneity of dark septate endophytic fungi.</title>
        <authorList>
            <person name="Knapp D.G."/>
            <person name="Nemeth J.B."/>
            <person name="Barry K."/>
            <person name="Hainaut M."/>
            <person name="Henrissat B."/>
            <person name="Johnson J."/>
            <person name="Kuo A."/>
            <person name="Lim J.H.P."/>
            <person name="Lipzen A."/>
            <person name="Nolan M."/>
            <person name="Ohm R.A."/>
            <person name="Tamas L."/>
            <person name="Grigoriev I.V."/>
            <person name="Spatafora J.W."/>
            <person name="Nagy L.G."/>
            <person name="Kovacs G.M."/>
        </authorList>
    </citation>
    <scope>NUCLEOTIDE SEQUENCE [LARGE SCALE GENOMIC DNA]</scope>
    <source>
        <strain evidence="2 3">DSE2036</strain>
    </source>
</reference>
<gene>
    <name evidence="2" type="ORF">DM02DRAFT_631180</name>
</gene>
<organism evidence="2 3">
    <name type="scientific">Periconia macrospinosa</name>
    <dbReference type="NCBI Taxonomy" id="97972"/>
    <lineage>
        <taxon>Eukaryota</taxon>
        <taxon>Fungi</taxon>
        <taxon>Dikarya</taxon>
        <taxon>Ascomycota</taxon>
        <taxon>Pezizomycotina</taxon>
        <taxon>Dothideomycetes</taxon>
        <taxon>Pleosporomycetidae</taxon>
        <taxon>Pleosporales</taxon>
        <taxon>Massarineae</taxon>
        <taxon>Periconiaceae</taxon>
        <taxon>Periconia</taxon>
    </lineage>
</organism>
<keyword evidence="3" id="KW-1185">Reference proteome</keyword>
<dbReference type="Proteomes" id="UP000244855">
    <property type="component" value="Unassembled WGS sequence"/>
</dbReference>
<proteinExistence type="predicted"/>
<protein>
    <submittedName>
        <fullName evidence="2">Uncharacterized protein</fullName>
    </submittedName>
</protein>
<evidence type="ECO:0000256" key="1">
    <source>
        <dbReference type="SAM" id="MobiDB-lite"/>
    </source>
</evidence>
<sequence length="250" mass="28672">MSTIPLRLKTAATNTKDRQEYSKNRISDFAYKPKASTQLITKRGMPLREDVAACEALKSLRSCVMSAPYNLTEEWKRTIDELHNRFTDHLLPRTDRENNGNFATAGSDGHVESRAKDVEQENKANIGAESWEFIAHDDVQSEDSEFVLLGYGDAGQEIPEGVGSARCEVAFGCRRASAKEQKEERDTYEKAKARCVILERRARWPLFALFGNDWHLEGSFDRLRVAFQDRLFVTLFQKLKVQHKKGYYTR</sequence>
<name>A0A2V1DGT8_9PLEO</name>
<accession>A0A2V1DGT8</accession>
<dbReference type="EMBL" id="KZ805437">
    <property type="protein sequence ID" value="PVH97386.1"/>
    <property type="molecule type" value="Genomic_DNA"/>
</dbReference>
<feature type="region of interest" description="Disordered" evidence="1">
    <location>
        <begin position="92"/>
        <end position="114"/>
    </location>
</feature>